<dbReference type="GO" id="GO:0005524">
    <property type="term" value="F:ATP binding"/>
    <property type="evidence" value="ECO:0007669"/>
    <property type="project" value="InterPro"/>
</dbReference>
<protein>
    <submittedName>
        <fullName evidence="2">HPr Serine kinase C-terminal domain-containing protein</fullName>
    </submittedName>
</protein>
<sequence length="164" mass="16987">MPWETIHATAVSLVGAGVILRGDSGAGKSTLALLLLDRADTLALPAALVGDDRIRLAREGTDLIARSHPALGGTLEVRGLGLCRALAVVEAAPVRLVVDLVARRPRLPDTPDPALLLGLAVPRLVLDRRMLRAGLGPRLVLDALGGVAGGAHRGILALPEAERP</sequence>
<feature type="domain" description="HPr kinase/phosphorylase C-terminal" evidence="1">
    <location>
        <begin position="4"/>
        <end position="85"/>
    </location>
</feature>
<dbReference type="InterPro" id="IPR027417">
    <property type="entry name" value="P-loop_NTPase"/>
</dbReference>
<dbReference type="STRING" id="582675.SAMN05192565_10288"/>
<dbReference type="InterPro" id="IPR025662">
    <property type="entry name" value="Sigma_54_int_dom_ATP-bd_1"/>
</dbReference>
<dbReference type="SUPFAM" id="SSF53795">
    <property type="entry name" value="PEP carboxykinase-like"/>
    <property type="match status" value="1"/>
</dbReference>
<dbReference type="AlphaFoldDB" id="A0A1I2R4W4"/>
<dbReference type="GO" id="GO:0006109">
    <property type="term" value="P:regulation of carbohydrate metabolic process"/>
    <property type="evidence" value="ECO:0007669"/>
    <property type="project" value="InterPro"/>
</dbReference>
<dbReference type="PROSITE" id="PS00675">
    <property type="entry name" value="SIGMA54_INTERACT_1"/>
    <property type="match status" value="1"/>
</dbReference>
<gene>
    <name evidence="2" type="ORF">SAMN05192565_10288</name>
</gene>
<dbReference type="EMBL" id="FOPM01000002">
    <property type="protein sequence ID" value="SFG35785.1"/>
    <property type="molecule type" value="Genomic_DNA"/>
</dbReference>
<reference evidence="3" key="1">
    <citation type="submission" date="2016-10" db="EMBL/GenBank/DDBJ databases">
        <authorList>
            <person name="Varghese N."/>
            <person name="Submissions S."/>
        </authorList>
    </citation>
    <scope>NUCLEOTIDE SEQUENCE [LARGE SCALE GENOMIC DNA]</scope>
    <source>
        <strain evidence="3">Gh-105</strain>
    </source>
</reference>
<name>A0A1I2R4W4_9HYPH</name>
<organism evidence="2 3">
    <name type="scientific">Methylobacterium gossipiicola</name>
    <dbReference type="NCBI Taxonomy" id="582675"/>
    <lineage>
        <taxon>Bacteria</taxon>
        <taxon>Pseudomonadati</taxon>
        <taxon>Pseudomonadota</taxon>
        <taxon>Alphaproteobacteria</taxon>
        <taxon>Hyphomicrobiales</taxon>
        <taxon>Methylobacteriaceae</taxon>
        <taxon>Methylobacterium</taxon>
    </lineage>
</organism>
<proteinExistence type="predicted"/>
<dbReference type="OrthoDB" id="8326226at2"/>
<dbReference type="InterPro" id="IPR011104">
    <property type="entry name" value="Hpr_kin/Pase_C"/>
</dbReference>
<dbReference type="GO" id="GO:0000155">
    <property type="term" value="F:phosphorelay sensor kinase activity"/>
    <property type="evidence" value="ECO:0007669"/>
    <property type="project" value="InterPro"/>
</dbReference>
<keyword evidence="2" id="KW-0808">Transferase</keyword>
<dbReference type="Gene3D" id="3.40.50.300">
    <property type="entry name" value="P-loop containing nucleotide triphosphate hydrolases"/>
    <property type="match status" value="1"/>
</dbReference>
<dbReference type="RefSeq" id="WP_091968463.1">
    <property type="nucleotide sequence ID" value="NZ_FOPM01000002.1"/>
</dbReference>
<keyword evidence="3" id="KW-1185">Reference proteome</keyword>
<evidence type="ECO:0000313" key="2">
    <source>
        <dbReference type="EMBL" id="SFG35785.1"/>
    </source>
</evidence>
<accession>A0A1I2R4W4</accession>
<keyword evidence="2" id="KW-0418">Kinase</keyword>
<dbReference type="Proteomes" id="UP000199229">
    <property type="component" value="Unassembled WGS sequence"/>
</dbReference>
<dbReference type="Pfam" id="PF07475">
    <property type="entry name" value="Hpr_kinase_C"/>
    <property type="match status" value="1"/>
</dbReference>
<evidence type="ECO:0000313" key="3">
    <source>
        <dbReference type="Proteomes" id="UP000199229"/>
    </source>
</evidence>
<evidence type="ECO:0000259" key="1">
    <source>
        <dbReference type="Pfam" id="PF07475"/>
    </source>
</evidence>